<organism evidence="1 2">
    <name type="scientific">Nocardia bovistercoris</name>
    <dbReference type="NCBI Taxonomy" id="2785916"/>
    <lineage>
        <taxon>Bacteria</taxon>
        <taxon>Bacillati</taxon>
        <taxon>Actinomycetota</taxon>
        <taxon>Actinomycetes</taxon>
        <taxon>Mycobacteriales</taxon>
        <taxon>Nocardiaceae</taxon>
        <taxon>Nocardia</taxon>
    </lineage>
</organism>
<comment type="caution">
    <text evidence="1">The sequence shown here is derived from an EMBL/GenBank/DDBJ whole genome shotgun (WGS) entry which is preliminary data.</text>
</comment>
<keyword evidence="2" id="KW-1185">Reference proteome</keyword>
<gene>
    <name evidence="1" type="ORF">IT779_02065</name>
</gene>
<proteinExistence type="predicted"/>
<dbReference type="Proteomes" id="UP000655751">
    <property type="component" value="Unassembled WGS sequence"/>
</dbReference>
<dbReference type="RefSeq" id="WP_196147391.1">
    <property type="nucleotide sequence ID" value="NZ_JADMLG010000001.1"/>
</dbReference>
<accession>A0A931I7Z7</accession>
<sequence length="227" mass="22898">MTDSKAGVVRRGFVTAARTLAVAGIVAVLSLSQAGCSSDSSGAPKYRGMPAGCPQVIGVAKVAIRQFAGELFSEALEFESPGAQSADPSRSTLECRMRYPDRRGSGVSAALGAPATRAVNVTLVVGAGDRAVDNMRGYIVAASESAGGRPVAGLGDQAYSGVTPFSGREAAETGFRIGNAVVTVSVSGTDVTGPASATSPVPLADLGIRATEIARVFAGDLDDLLPH</sequence>
<name>A0A931I7Z7_9NOCA</name>
<evidence type="ECO:0000313" key="2">
    <source>
        <dbReference type="Proteomes" id="UP000655751"/>
    </source>
</evidence>
<evidence type="ECO:0000313" key="1">
    <source>
        <dbReference type="EMBL" id="MBH0775068.1"/>
    </source>
</evidence>
<dbReference type="EMBL" id="JADMLG010000001">
    <property type="protein sequence ID" value="MBH0775068.1"/>
    <property type="molecule type" value="Genomic_DNA"/>
</dbReference>
<reference evidence="1" key="1">
    <citation type="submission" date="2020-11" db="EMBL/GenBank/DDBJ databases">
        <title>Nocardia NEAU-351.nov., a novel actinomycete isolated from the cow dung.</title>
        <authorList>
            <person name="Zhang X."/>
        </authorList>
    </citation>
    <scope>NUCLEOTIDE SEQUENCE</scope>
    <source>
        <strain evidence="1">NEAU-351</strain>
    </source>
</reference>
<protein>
    <recommendedName>
        <fullName evidence="3">DUF3558 domain-containing protein</fullName>
    </recommendedName>
</protein>
<evidence type="ECO:0008006" key="3">
    <source>
        <dbReference type="Google" id="ProtNLM"/>
    </source>
</evidence>
<dbReference type="AlphaFoldDB" id="A0A931I7Z7"/>